<dbReference type="GO" id="GO:0016760">
    <property type="term" value="F:cellulose synthase (UDP-forming) activity"/>
    <property type="evidence" value="ECO:0007669"/>
    <property type="project" value="InterPro"/>
</dbReference>
<keyword evidence="5 12" id="KW-1133">Transmembrane helix</keyword>
<feature type="transmembrane region" description="Helical" evidence="12">
    <location>
        <begin position="702"/>
        <end position="727"/>
    </location>
</feature>
<feature type="binding site" evidence="9">
    <location>
        <position position="143"/>
    </location>
    <ligand>
        <name>UDP-alpha-D-glucose</name>
        <dbReference type="ChEBI" id="CHEBI:58885"/>
    </ligand>
</feature>
<dbReference type="EMBL" id="GDJX01020700">
    <property type="protein sequence ID" value="JAT47236.1"/>
    <property type="molecule type" value="Transcribed_RNA"/>
</dbReference>
<feature type="active site" evidence="8">
    <location>
        <position position="173"/>
    </location>
</feature>
<dbReference type="InterPro" id="IPR005150">
    <property type="entry name" value="Cellulose_synth"/>
</dbReference>
<dbReference type="GO" id="GO:0012505">
    <property type="term" value="C:endomembrane system"/>
    <property type="evidence" value="ECO:0007669"/>
    <property type="project" value="UniProtKB-SubCell"/>
</dbReference>
<feature type="transmembrane region" description="Helical" evidence="12">
    <location>
        <begin position="88"/>
        <end position="105"/>
    </location>
</feature>
<reference evidence="13" key="1">
    <citation type="submission" date="2015-07" db="EMBL/GenBank/DDBJ databases">
        <title>Transcriptome Assembly of Anthurium amnicola.</title>
        <authorList>
            <person name="Suzuki J."/>
        </authorList>
    </citation>
    <scope>NUCLEOTIDE SEQUENCE</scope>
</reference>
<evidence type="ECO:0000256" key="3">
    <source>
        <dbReference type="ARBA" id="ARBA00022679"/>
    </source>
</evidence>
<evidence type="ECO:0000256" key="5">
    <source>
        <dbReference type="ARBA" id="ARBA00022989"/>
    </source>
</evidence>
<organism evidence="13">
    <name type="scientific">Anthurium amnicola</name>
    <dbReference type="NCBI Taxonomy" id="1678845"/>
    <lineage>
        <taxon>Eukaryota</taxon>
        <taxon>Viridiplantae</taxon>
        <taxon>Streptophyta</taxon>
        <taxon>Embryophyta</taxon>
        <taxon>Tracheophyta</taxon>
        <taxon>Spermatophyta</taxon>
        <taxon>Magnoliopsida</taxon>
        <taxon>Liliopsida</taxon>
        <taxon>Araceae</taxon>
        <taxon>Pothoideae</taxon>
        <taxon>Potheae</taxon>
        <taxon>Anthurium</taxon>
    </lineage>
</organism>
<feature type="transmembrane region" description="Helical" evidence="12">
    <location>
        <begin position="739"/>
        <end position="759"/>
    </location>
</feature>
<keyword evidence="2" id="KW-0328">Glycosyltransferase</keyword>
<dbReference type="PANTHER" id="PTHR13301">
    <property type="entry name" value="X-BOX TRANSCRIPTION FACTOR-RELATED"/>
    <property type="match status" value="1"/>
</dbReference>
<feature type="binding site" evidence="10">
    <location>
        <position position="368"/>
    </location>
    <ligand>
        <name>Mn(2+)</name>
        <dbReference type="ChEBI" id="CHEBI:29035"/>
    </ligand>
</feature>
<keyword evidence="3" id="KW-0808">Transferase</keyword>
<evidence type="ECO:0000256" key="11">
    <source>
        <dbReference type="SAM" id="MobiDB-lite"/>
    </source>
</evidence>
<feature type="transmembrane region" description="Helical" evidence="12">
    <location>
        <begin position="771"/>
        <end position="793"/>
    </location>
</feature>
<dbReference type="AlphaFoldDB" id="A0A1D1XXX5"/>
<feature type="active site" evidence="8">
    <location>
        <position position="507"/>
    </location>
</feature>
<sequence length="794" mass="90409">AGVHQALATQHLPLPLSPQPANPKPSLTTRRRRMGTPEADGGGSARLFVTRRARGRLLYKLYLAAFAAGVLSLFYYRWSRFPARHRALWVAVSLAELGFAVMWLLQQAFRWAPTSHATRLDRLPREGLPAVDVFVCTADPAREPPGMVASTLLSLMAYDYCDSRALAFYLSDDGGSELTFHAAWLASELARAWLPFCRRYGVEPRSPEAYFSPENPMIPAAGSPCFWDEYRAMKKKFEDMQERIAYAAGTGKVPEETRKMHKGFKEWDLKVDPRDHEPIVEVNYFVFQHLIKLLCDQISYECEPANLQFLLRGNGEDQDAEGQPMPTLVYVSREKRPDQPHHFKAGALNALNRVSELVTNAPFILNVDCDMYSNNAQALHHAMCFFLDPKAGHRLGFVQFPQSYRGITKNDLYASSNKRNFEIEFFGFGAFDGPLYAGTGAIHRRESLNGMKFTPHYQPKYKTVLGQERMDWSKLEESAKDLISCTFEVGKPWGKEVGLRYGCQVEDALTGMAIHMKGWRSIYCTPEREAYVGLVPVNVIDTLIQHKRWSAGFLEIFTSNYCPLIRGVGRLKMGQIMCYSFYTLWALWCFPMLCYALLPPLAMVNGISLFPQVTDPWFIVFALLGIASHAFSLGELLWYKGTTQMWWNETRMHMLKGTSSYLFALVAIILKNLGLSHLEFVITSKVTDEETMKNYRKEVMEFGVASPMFIPFTTLSLLNLFGILWVATKAIIIRWGDYSMIDMQVLLSIYISFISLPLYEAMFLRQDRGSLPMSVTLCSILSCLFILWLFFMFV</sequence>
<protein>
    <submittedName>
        <fullName evidence="13">Cellulose synthase-like protein E6</fullName>
    </submittedName>
</protein>
<keyword evidence="7" id="KW-0961">Cell wall biogenesis/degradation</keyword>
<evidence type="ECO:0000256" key="2">
    <source>
        <dbReference type="ARBA" id="ARBA00022676"/>
    </source>
</evidence>
<dbReference type="Pfam" id="PF03552">
    <property type="entry name" value="Cellulose_synt"/>
    <property type="match status" value="2"/>
</dbReference>
<feature type="binding site" evidence="10">
    <location>
        <position position="344"/>
    </location>
    <ligand>
        <name>Mn(2+)</name>
        <dbReference type="ChEBI" id="CHEBI:29035"/>
    </ligand>
</feature>
<evidence type="ECO:0000256" key="7">
    <source>
        <dbReference type="ARBA" id="ARBA00023316"/>
    </source>
</evidence>
<dbReference type="GO" id="GO:0030244">
    <property type="term" value="P:cellulose biosynthetic process"/>
    <property type="evidence" value="ECO:0007669"/>
    <property type="project" value="InterPro"/>
</dbReference>
<feature type="transmembrane region" description="Helical" evidence="12">
    <location>
        <begin position="618"/>
        <end position="639"/>
    </location>
</feature>
<dbReference type="InterPro" id="IPR029044">
    <property type="entry name" value="Nucleotide-diphossugar_trans"/>
</dbReference>
<accession>A0A1D1XXX5</accession>
<comment type="subcellular location">
    <subcellularLocation>
        <location evidence="1">Endomembrane system</location>
        <topology evidence="1">Multi-pass membrane protein</topology>
    </subcellularLocation>
</comment>
<evidence type="ECO:0000256" key="12">
    <source>
        <dbReference type="SAM" id="Phobius"/>
    </source>
</evidence>
<dbReference type="SUPFAM" id="SSF53448">
    <property type="entry name" value="Nucleotide-diphospho-sugar transferases"/>
    <property type="match status" value="1"/>
</dbReference>
<feature type="transmembrane region" description="Helical" evidence="12">
    <location>
        <begin position="57"/>
        <end position="76"/>
    </location>
</feature>
<evidence type="ECO:0000256" key="6">
    <source>
        <dbReference type="ARBA" id="ARBA00023136"/>
    </source>
</evidence>
<evidence type="ECO:0000256" key="10">
    <source>
        <dbReference type="PIRSR" id="PIRSR605150-3"/>
    </source>
</evidence>
<feature type="transmembrane region" description="Helical" evidence="12">
    <location>
        <begin position="576"/>
        <end position="598"/>
    </location>
</feature>
<evidence type="ECO:0000256" key="4">
    <source>
        <dbReference type="ARBA" id="ARBA00022692"/>
    </source>
</evidence>
<dbReference type="Gene3D" id="3.90.550.10">
    <property type="entry name" value="Spore Coat Polysaccharide Biosynthesis Protein SpsA, Chain A"/>
    <property type="match status" value="1"/>
</dbReference>
<feature type="non-terminal residue" evidence="13">
    <location>
        <position position="1"/>
    </location>
</feature>
<evidence type="ECO:0000256" key="9">
    <source>
        <dbReference type="PIRSR" id="PIRSR605150-2"/>
    </source>
</evidence>
<dbReference type="GO" id="GO:0071555">
    <property type="term" value="P:cell wall organization"/>
    <property type="evidence" value="ECO:0007669"/>
    <property type="project" value="UniProtKB-KW"/>
</dbReference>
<evidence type="ECO:0000256" key="1">
    <source>
        <dbReference type="ARBA" id="ARBA00004127"/>
    </source>
</evidence>
<feature type="region of interest" description="Disordered" evidence="11">
    <location>
        <begin position="13"/>
        <end position="43"/>
    </location>
</feature>
<keyword evidence="6 12" id="KW-0472">Membrane</keyword>
<evidence type="ECO:0000256" key="8">
    <source>
        <dbReference type="PIRSR" id="PIRSR605150-1"/>
    </source>
</evidence>
<gene>
    <name evidence="13" type="primary">CSLE6_8</name>
    <name evidence="13" type="ORF">g.109190</name>
</gene>
<evidence type="ECO:0000313" key="13">
    <source>
        <dbReference type="EMBL" id="JAT47236.1"/>
    </source>
</evidence>
<feature type="binding site" evidence="9">
    <location>
        <position position="173"/>
    </location>
    <ligand>
        <name>UDP-alpha-D-glucose</name>
        <dbReference type="ChEBI" id="CHEBI:58885"/>
    </ligand>
</feature>
<keyword evidence="4 12" id="KW-0812">Transmembrane</keyword>
<proteinExistence type="predicted"/>
<name>A0A1D1XXX5_9ARAE</name>
<feature type="transmembrane region" description="Helical" evidence="12">
    <location>
        <begin position="660"/>
        <end position="682"/>
    </location>
</feature>
<dbReference type="GO" id="GO:0016020">
    <property type="term" value="C:membrane"/>
    <property type="evidence" value="ECO:0007669"/>
    <property type="project" value="InterPro"/>
</dbReference>
<dbReference type="GO" id="GO:0071669">
    <property type="term" value="P:plant-type cell wall organization or biogenesis"/>
    <property type="evidence" value="ECO:0007669"/>
    <property type="project" value="UniProtKB-ARBA"/>
</dbReference>